<evidence type="ECO:0000313" key="3">
    <source>
        <dbReference type="Proteomes" id="UP000276133"/>
    </source>
</evidence>
<protein>
    <submittedName>
        <fullName evidence="2">Uncharacterized protein</fullName>
    </submittedName>
</protein>
<gene>
    <name evidence="2" type="ORF">BpHYR1_008991</name>
</gene>
<organism evidence="2 3">
    <name type="scientific">Brachionus plicatilis</name>
    <name type="common">Marine rotifer</name>
    <name type="synonym">Brachionus muelleri</name>
    <dbReference type="NCBI Taxonomy" id="10195"/>
    <lineage>
        <taxon>Eukaryota</taxon>
        <taxon>Metazoa</taxon>
        <taxon>Spiralia</taxon>
        <taxon>Gnathifera</taxon>
        <taxon>Rotifera</taxon>
        <taxon>Eurotatoria</taxon>
        <taxon>Monogononta</taxon>
        <taxon>Pseudotrocha</taxon>
        <taxon>Ploima</taxon>
        <taxon>Brachionidae</taxon>
        <taxon>Brachionus</taxon>
    </lineage>
</organism>
<evidence type="ECO:0000313" key="2">
    <source>
        <dbReference type="EMBL" id="RNA09300.1"/>
    </source>
</evidence>
<keyword evidence="1" id="KW-0812">Transmembrane</keyword>
<comment type="caution">
    <text evidence="2">The sequence shown here is derived from an EMBL/GenBank/DDBJ whole genome shotgun (WGS) entry which is preliminary data.</text>
</comment>
<proteinExistence type="predicted"/>
<accession>A0A3M7QD48</accession>
<dbReference type="AlphaFoldDB" id="A0A3M7QD48"/>
<evidence type="ECO:0000256" key="1">
    <source>
        <dbReference type="SAM" id="Phobius"/>
    </source>
</evidence>
<reference evidence="2 3" key="1">
    <citation type="journal article" date="2018" name="Sci. Rep.">
        <title>Genomic signatures of local adaptation to the degree of environmental predictability in rotifers.</title>
        <authorList>
            <person name="Franch-Gras L."/>
            <person name="Hahn C."/>
            <person name="Garcia-Roger E.M."/>
            <person name="Carmona M.J."/>
            <person name="Serra M."/>
            <person name="Gomez A."/>
        </authorList>
    </citation>
    <scope>NUCLEOTIDE SEQUENCE [LARGE SCALE GENOMIC DNA]</scope>
    <source>
        <strain evidence="2">HYR1</strain>
    </source>
</reference>
<sequence>MNFKQRIQITAFFEYNQSNTEKHIHRQKNRVLHTKMFGVWWFLDRRKSANKASDFIYSNKLKTKIYWYKIIIFVLVFLMKSSQASPTHFEALGEIEDDNLFADDKPAFPDSATKRALKPIDEDSYINYLLRAASFNQQLYSNKLQRHLNFQPQFSETTIRKVFKLDKNLQRLEKKSWKIPIKSVALYTENSQDSKIIGDLKELFHSFKDS</sequence>
<dbReference type="Proteomes" id="UP000276133">
    <property type="component" value="Unassembled WGS sequence"/>
</dbReference>
<keyword evidence="1" id="KW-1133">Transmembrane helix</keyword>
<name>A0A3M7QD48_BRAPC</name>
<keyword evidence="3" id="KW-1185">Reference proteome</keyword>
<dbReference type="OrthoDB" id="10471911at2759"/>
<feature type="transmembrane region" description="Helical" evidence="1">
    <location>
        <begin position="65"/>
        <end position="82"/>
    </location>
</feature>
<keyword evidence="1" id="KW-0472">Membrane</keyword>
<dbReference type="EMBL" id="REGN01006482">
    <property type="protein sequence ID" value="RNA09300.1"/>
    <property type="molecule type" value="Genomic_DNA"/>
</dbReference>